<dbReference type="AlphaFoldDB" id="A0A9D1VBN9"/>
<keyword evidence="5 8" id="KW-0653">Protein transport</keyword>
<evidence type="ECO:0000256" key="9">
    <source>
        <dbReference type="SAM" id="MobiDB-lite"/>
    </source>
</evidence>
<dbReference type="PANTHER" id="PTHR30625">
    <property type="entry name" value="PROTEIN TOLQ"/>
    <property type="match status" value="1"/>
</dbReference>
<dbReference type="GO" id="GO:0005886">
    <property type="term" value="C:plasma membrane"/>
    <property type="evidence" value="ECO:0007669"/>
    <property type="project" value="UniProtKB-SubCell"/>
</dbReference>
<keyword evidence="6 10" id="KW-1133">Transmembrane helix</keyword>
<dbReference type="Pfam" id="PF01618">
    <property type="entry name" value="MotA_ExbB"/>
    <property type="match status" value="1"/>
</dbReference>
<evidence type="ECO:0000256" key="10">
    <source>
        <dbReference type="SAM" id="Phobius"/>
    </source>
</evidence>
<proteinExistence type="inferred from homology"/>
<comment type="caution">
    <text evidence="12">The sequence shown here is derived from an EMBL/GenBank/DDBJ whole genome shotgun (WGS) entry which is preliminary data.</text>
</comment>
<keyword evidence="3" id="KW-1003">Cell membrane</keyword>
<evidence type="ECO:0000256" key="2">
    <source>
        <dbReference type="ARBA" id="ARBA00022448"/>
    </source>
</evidence>
<feature type="region of interest" description="Disordered" evidence="9">
    <location>
        <begin position="218"/>
        <end position="241"/>
    </location>
</feature>
<comment type="similarity">
    <text evidence="8">Belongs to the exbB/tolQ family.</text>
</comment>
<name>A0A9D1VBN9_9BACT</name>
<feature type="domain" description="MotA/TolQ/ExbB proton channel" evidence="11">
    <location>
        <begin position="77"/>
        <end position="196"/>
    </location>
</feature>
<evidence type="ECO:0000256" key="8">
    <source>
        <dbReference type="RuleBase" id="RU004057"/>
    </source>
</evidence>
<evidence type="ECO:0000256" key="6">
    <source>
        <dbReference type="ARBA" id="ARBA00022989"/>
    </source>
</evidence>
<feature type="transmembrane region" description="Helical" evidence="10">
    <location>
        <begin position="12"/>
        <end position="34"/>
    </location>
</feature>
<evidence type="ECO:0000256" key="5">
    <source>
        <dbReference type="ARBA" id="ARBA00022927"/>
    </source>
</evidence>
<evidence type="ECO:0000256" key="4">
    <source>
        <dbReference type="ARBA" id="ARBA00022692"/>
    </source>
</evidence>
<dbReference type="EMBL" id="DXFQ01000075">
    <property type="protein sequence ID" value="HIX19840.1"/>
    <property type="molecule type" value="Genomic_DNA"/>
</dbReference>
<gene>
    <name evidence="12" type="ORF">H9862_04460</name>
</gene>
<protein>
    <submittedName>
        <fullName evidence="12">MotA/TolQ/ExbB proton channel family protein</fullName>
    </submittedName>
</protein>
<dbReference type="InterPro" id="IPR002898">
    <property type="entry name" value="MotA_ExbB_proton_chnl"/>
</dbReference>
<feature type="transmembrane region" description="Helical" evidence="10">
    <location>
        <begin position="117"/>
        <end position="141"/>
    </location>
</feature>
<evidence type="ECO:0000313" key="13">
    <source>
        <dbReference type="Proteomes" id="UP000823964"/>
    </source>
</evidence>
<dbReference type="PANTHER" id="PTHR30625:SF15">
    <property type="entry name" value="BIOPOLYMER TRANSPORT PROTEIN EXBB"/>
    <property type="match status" value="1"/>
</dbReference>
<accession>A0A9D1VBN9</accession>
<dbReference type="InterPro" id="IPR050790">
    <property type="entry name" value="ExbB/TolQ_transport"/>
</dbReference>
<reference evidence="12" key="2">
    <citation type="submission" date="2021-04" db="EMBL/GenBank/DDBJ databases">
        <authorList>
            <person name="Gilroy R."/>
        </authorList>
    </citation>
    <scope>NUCLEOTIDE SEQUENCE</scope>
    <source>
        <strain evidence="12">14975</strain>
    </source>
</reference>
<dbReference type="Proteomes" id="UP000823964">
    <property type="component" value="Unassembled WGS sequence"/>
</dbReference>
<evidence type="ECO:0000256" key="1">
    <source>
        <dbReference type="ARBA" id="ARBA00004651"/>
    </source>
</evidence>
<keyword evidence="7 10" id="KW-0472">Membrane</keyword>
<keyword evidence="2 8" id="KW-0813">Transport</keyword>
<evidence type="ECO:0000256" key="7">
    <source>
        <dbReference type="ARBA" id="ARBA00023136"/>
    </source>
</evidence>
<reference evidence="12" key="1">
    <citation type="journal article" date="2021" name="PeerJ">
        <title>Extensive microbial diversity within the chicken gut microbiome revealed by metagenomics and culture.</title>
        <authorList>
            <person name="Gilroy R."/>
            <person name="Ravi A."/>
            <person name="Getino M."/>
            <person name="Pursley I."/>
            <person name="Horton D.L."/>
            <person name="Alikhan N.F."/>
            <person name="Baker D."/>
            <person name="Gharbi K."/>
            <person name="Hall N."/>
            <person name="Watson M."/>
            <person name="Adriaenssens E.M."/>
            <person name="Foster-Nyarko E."/>
            <person name="Jarju S."/>
            <person name="Secka A."/>
            <person name="Antonio M."/>
            <person name="Oren A."/>
            <person name="Chaudhuri R.R."/>
            <person name="La Ragione R."/>
            <person name="Hildebrand F."/>
            <person name="Pallen M.J."/>
        </authorList>
    </citation>
    <scope>NUCLEOTIDE SEQUENCE</scope>
    <source>
        <strain evidence="12">14975</strain>
    </source>
</reference>
<comment type="subcellular location">
    <subcellularLocation>
        <location evidence="1">Cell membrane</location>
        <topology evidence="1">Multi-pass membrane protein</topology>
    </subcellularLocation>
    <subcellularLocation>
        <location evidence="8">Membrane</location>
        <topology evidence="8">Multi-pass membrane protein</topology>
    </subcellularLocation>
</comment>
<evidence type="ECO:0000256" key="3">
    <source>
        <dbReference type="ARBA" id="ARBA00022475"/>
    </source>
</evidence>
<evidence type="ECO:0000313" key="12">
    <source>
        <dbReference type="EMBL" id="HIX19840.1"/>
    </source>
</evidence>
<feature type="transmembrane region" description="Helical" evidence="10">
    <location>
        <begin position="161"/>
        <end position="184"/>
    </location>
</feature>
<organism evidence="12 13">
    <name type="scientific">Candidatus Akkermansia intestinigallinarum</name>
    <dbReference type="NCBI Taxonomy" id="2838431"/>
    <lineage>
        <taxon>Bacteria</taxon>
        <taxon>Pseudomonadati</taxon>
        <taxon>Verrucomicrobiota</taxon>
        <taxon>Verrucomicrobiia</taxon>
        <taxon>Verrucomicrobiales</taxon>
        <taxon>Akkermansiaceae</taxon>
        <taxon>Akkermansia</taxon>
    </lineage>
</organism>
<sequence length="241" mass="26539">MLADHTNQMGDLIAAMGPMFWLMMVFAVLAVAVISERLFYFHRVNINSADFLRGLSALLRTGQYNEALHEARQLPGPMARVVEAVLSRPRLSRGELREIALEAADLEVYRVERHIRVLQVCSTVMPLLGVLGTILAIMNFYDQPGITDGAVAAPQMSESLRQALLLSAAGISMAIPTFLFYMYLASRARKIINNIERAGLECVHIICDARMNRAAEEQSSEEADCASAAATPSRTPTDVRS</sequence>
<evidence type="ECO:0000259" key="11">
    <source>
        <dbReference type="Pfam" id="PF01618"/>
    </source>
</evidence>
<feature type="compositionally biased region" description="Low complexity" evidence="9">
    <location>
        <begin position="225"/>
        <end position="241"/>
    </location>
</feature>
<keyword evidence="4 10" id="KW-0812">Transmembrane</keyword>
<dbReference type="GO" id="GO:0017038">
    <property type="term" value="P:protein import"/>
    <property type="evidence" value="ECO:0007669"/>
    <property type="project" value="TreeGrafter"/>
</dbReference>